<evidence type="ECO:0000256" key="1">
    <source>
        <dbReference type="SAM" id="Coils"/>
    </source>
</evidence>
<dbReference type="Proteomes" id="UP000619079">
    <property type="component" value="Unassembled WGS sequence"/>
</dbReference>
<feature type="coiled-coil region" evidence="1">
    <location>
        <begin position="42"/>
        <end position="80"/>
    </location>
</feature>
<gene>
    <name evidence="2" type="ORF">JF290_01900</name>
</gene>
<dbReference type="EMBL" id="JAELVR010000001">
    <property type="protein sequence ID" value="MBJ6370267.1"/>
    <property type="molecule type" value="Genomic_DNA"/>
</dbReference>
<name>A0A8J7J597_9RHOB</name>
<evidence type="ECO:0000313" key="3">
    <source>
        <dbReference type="Proteomes" id="UP000619079"/>
    </source>
</evidence>
<keyword evidence="3" id="KW-1185">Reference proteome</keyword>
<dbReference type="AlphaFoldDB" id="A0A8J7J597"/>
<keyword evidence="1" id="KW-0175">Coiled coil</keyword>
<proteinExistence type="predicted"/>
<dbReference type="RefSeq" id="WP_199023031.1">
    <property type="nucleotide sequence ID" value="NZ_JAELVR010000001.1"/>
</dbReference>
<reference evidence="2" key="1">
    <citation type="submission" date="2020-12" db="EMBL/GenBank/DDBJ databases">
        <title>Sedimentitalea sp. nov., isolated from sand in Incheon.</title>
        <authorList>
            <person name="Kim W."/>
        </authorList>
    </citation>
    <scope>NUCLEOTIDE SEQUENCE</scope>
    <source>
        <strain evidence="2">CAU 1593</strain>
    </source>
</reference>
<organism evidence="2 3">
    <name type="scientific">Sedimentitalea arenosa</name>
    <dbReference type="NCBI Taxonomy" id="2798803"/>
    <lineage>
        <taxon>Bacteria</taxon>
        <taxon>Pseudomonadati</taxon>
        <taxon>Pseudomonadota</taxon>
        <taxon>Alphaproteobacteria</taxon>
        <taxon>Rhodobacterales</taxon>
        <taxon>Paracoccaceae</taxon>
        <taxon>Sedimentitalea</taxon>
    </lineage>
</organism>
<comment type="caution">
    <text evidence="2">The sequence shown here is derived from an EMBL/GenBank/DDBJ whole genome shotgun (WGS) entry which is preliminary data.</text>
</comment>
<evidence type="ECO:0000313" key="2">
    <source>
        <dbReference type="EMBL" id="MBJ6370267.1"/>
    </source>
</evidence>
<accession>A0A8J7J597</accession>
<protein>
    <submittedName>
        <fullName evidence="2">Uncharacterized protein</fullName>
    </submittedName>
</protein>
<sequence length="177" mass="19090">MSQIDDLQSRIAAAMDRIGAGVTALAEREVATAPDPELLQALEDEKLANAQLQERLRALHAKHEQDLAELRAELDNSTELQTLRAELAAQTDAFGRLDMDVQRLRFANDQLREINAALRAANESGVGEPHLINKAMLAELEGLRAARATDAAEVGAVLARLEPLLANAGNLPEGEDA</sequence>